<dbReference type="Proteomes" id="UP000644115">
    <property type="component" value="Unassembled WGS sequence"/>
</dbReference>
<dbReference type="EMBL" id="JACRWC010000109">
    <property type="protein sequence ID" value="MBC6000184.1"/>
    <property type="molecule type" value="Genomic_DNA"/>
</dbReference>
<dbReference type="Gene3D" id="3.40.50.2020">
    <property type="match status" value="1"/>
</dbReference>
<dbReference type="Pfam" id="PF00156">
    <property type="entry name" value="Pribosyltran"/>
    <property type="match status" value="1"/>
</dbReference>
<gene>
    <name evidence="8" type="primary">purR</name>
    <name evidence="8" type="ORF">H8876_09250</name>
</gene>
<dbReference type="GO" id="GO:0003677">
    <property type="term" value="F:DNA binding"/>
    <property type="evidence" value="ECO:0007669"/>
    <property type="project" value="UniProtKB-KW"/>
</dbReference>
<dbReference type="SUPFAM" id="SSF53271">
    <property type="entry name" value="PRTase-like"/>
    <property type="match status" value="1"/>
</dbReference>
<evidence type="ECO:0000313" key="8">
    <source>
        <dbReference type="EMBL" id="MBC6000184.1"/>
    </source>
</evidence>
<sequence length="269" mass="29190">MKRSQRVGAICQILTESPGKIFSLSYFCEKFSAAKSSISEDISAAKEAVRIAGYGYIETIPGASGGVKYVTDISPEKAKEVQENLCTLLQEESRILGGGFLYTSDIMYNPDIVKGMAQIFAKKFRDAGADYVATIETKGIPVAFMTAQLLNIPVIVIRRETKISEGATVSINYFPGSSERLQKMSISKRAAAPGSKVLIIDDFMRGGGSIKGLVEIFSEVDISIVGIGVAIVNIEPEKKKVQNYFPIVHLGEVDETAKSVEVIPNCQIF</sequence>
<evidence type="ECO:0000256" key="5">
    <source>
        <dbReference type="ARBA" id="ARBA00049656"/>
    </source>
</evidence>
<dbReference type="GO" id="GO:0045982">
    <property type="term" value="P:negative regulation of purine nucleobase metabolic process"/>
    <property type="evidence" value="ECO:0007669"/>
    <property type="project" value="InterPro"/>
</dbReference>
<dbReference type="PANTHER" id="PTHR43864:SF2">
    <property type="entry name" value="PUR OPERON REPRESSOR"/>
    <property type="match status" value="1"/>
</dbReference>
<dbReference type="GO" id="GO:0045892">
    <property type="term" value="P:negative regulation of DNA-templated transcription"/>
    <property type="evidence" value="ECO:0007669"/>
    <property type="project" value="InterPro"/>
</dbReference>
<evidence type="ECO:0000313" key="9">
    <source>
        <dbReference type="Proteomes" id="UP000644115"/>
    </source>
</evidence>
<dbReference type="InterPro" id="IPR010078">
    <property type="entry name" value="PurR_Bsub"/>
</dbReference>
<dbReference type="InterPro" id="IPR000836">
    <property type="entry name" value="PRTase_dom"/>
</dbReference>
<evidence type="ECO:0000256" key="4">
    <source>
        <dbReference type="ARBA" id="ARBA00023163"/>
    </source>
</evidence>
<dbReference type="InterPro" id="IPR050118">
    <property type="entry name" value="Pur/Pyrimidine_PRTase"/>
</dbReference>
<dbReference type="CDD" id="cd06223">
    <property type="entry name" value="PRTases_typeI"/>
    <property type="match status" value="1"/>
</dbReference>
<evidence type="ECO:0000256" key="3">
    <source>
        <dbReference type="ARBA" id="ARBA00023125"/>
    </source>
</evidence>
<evidence type="ECO:0000259" key="7">
    <source>
        <dbReference type="Pfam" id="PF09182"/>
    </source>
</evidence>
<dbReference type="InterPro" id="IPR015265">
    <property type="entry name" value="PuR_N"/>
</dbReference>
<protein>
    <submittedName>
        <fullName evidence="8">Pur operon repressor</fullName>
    </submittedName>
</protein>
<keyword evidence="3" id="KW-0238">DNA-binding</keyword>
<reference evidence="8" key="1">
    <citation type="submission" date="2020-08" db="EMBL/GenBank/DDBJ databases">
        <authorList>
            <person name="Liu C."/>
            <person name="Sun Q."/>
        </authorList>
    </citation>
    <scope>NUCLEOTIDE SEQUENCE</scope>
    <source>
        <strain evidence="8">BX16</strain>
    </source>
</reference>
<keyword evidence="4" id="KW-0804">Transcription</keyword>
<comment type="caution">
    <text evidence="8">The sequence shown here is derived from an EMBL/GenBank/DDBJ whole genome shotgun (WGS) entry which is preliminary data.</text>
</comment>
<dbReference type="Gene3D" id="1.10.10.10">
    <property type="entry name" value="Winged helix-like DNA-binding domain superfamily/Winged helix DNA-binding domain"/>
    <property type="match status" value="1"/>
</dbReference>
<keyword evidence="9" id="KW-1185">Reference proteome</keyword>
<feature type="domain" description="Phosphoribosyltransferase" evidence="6">
    <location>
        <begin position="106"/>
        <end position="243"/>
    </location>
</feature>
<dbReference type="RefSeq" id="WP_249287504.1">
    <property type="nucleotide sequence ID" value="NZ_JACRWC010000109.1"/>
</dbReference>
<comment type="similarity">
    <text evidence="5">Belongs to the purine/pyrimidine phosphoribosyltransferase family. PurR subfamily.</text>
</comment>
<dbReference type="NCBIfam" id="TIGR01743">
    <property type="entry name" value="purR_Bsub"/>
    <property type="match status" value="1"/>
</dbReference>
<dbReference type="AlphaFoldDB" id="A0A923NDT1"/>
<dbReference type="PANTHER" id="PTHR43864">
    <property type="entry name" value="HYPOXANTHINE/GUANINE PHOSPHORIBOSYLTRANSFERASE"/>
    <property type="match status" value="1"/>
</dbReference>
<evidence type="ECO:0000256" key="2">
    <source>
        <dbReference type="ARBA" id="ARBA00023015"/>
    </source>
</evidence>
<name>A0A923NDT1_9FIRM</name>
<organism evidence="8 9">
    <name type="scientific">Lentihominibacter faecis</name>
    <dbReference type="NCBI Taxonomy" id="2764712"/>
    <lineage>
        <taxon>Bacteria</taxon>
        <taxon>Bacillati</taxon>
        <taxon>Bacillota</taxon>
        <taxon>Clostridia</taxon>
        <taxon>Peptostreptococcales</taxon>
        <taxon>Anaerovoracaceae</taxon>
        <taxon>Lentihominibacter</taxon>
    </lineage>
</organism>
<dbReference type="InterPro" id="IPR029057">
    <property type="entry name" value="PRTase-like"/>
</dbReference>
<keyword evidence="2" id="KW-0805">Transcription regulation</keyword>
<feature type="domain" description="Bacterial purine repressor N-terminal" evidence="7">
    <location>
        <begin position="2"/>
        <end position="70"/>
    </location>
</feature>
<dbReference type="InterPro" id="IPR036388">
    <property type="entry name" value="WH-like_DNA-bd_sf"/>
</dbReference>
<accession>A0A923NDT1</accession>
<dbReference type="SUPFAM" id="SSF46785">
    <property type="entry name" value="Winged helix' DNA-binding domain"/>
    <property type="match status" value="1"/>
</dbReference>
<evidence type="ECO:0000256" key="1">
    <source>
        <dbReference type="ARBA" id="ARBA00011738"/>
    </source>
</evidence>
<evidence type="ECO:0000259" key="6">
    <source>
        <dbReference type="Pfam" id="PF00156"/>
    </source>
</evidence>
<dbReference type="InterPro" id="IPR036390">
    <property type="entry name" value="WH_DNA-bd_sf"/>
</dbReference>
<comment type="subunit">
    <text evidence="1">Homodimer.</text>
</comment>
<dbReference type="Pfam" id="PF09182">
    <property type="entry name" value="PuR_N"/>
    <property type="match status" value="1"/>
</dbReference>
<proteinExistence type="inferred from homology"/>